<sequence length="69" mass="7598">MLLPVSSPNSERRSTSLLIVLIALFEKYERTFGGAATQEEEGKLTVGGFAKLELAPRRGEDVEARFEGQ</sequence>
<dbReference type="Proteomes" id="UP000281553">
    <property type="component" value="Unassembled WGS sequence"/>
</dbReference>
<reference evidence="1 2" key="1">
    <citation type="submission" date="2018-11" db="EMBL/GenBank/DDBJ databases">
        <authorList>
            <consortium name="Pathogen Informatics"/>
        </authorList>
    </citation>
    <scope>NUCLEOTIDE SEQUENCE [LARGE SCALE GENOMIC DNA]</scope>
</reference>
<organism evidence="1 2">
    <name type="scientific">Dibothriocephalus latus</name>
    <name type="common">Fish tapeworm</name>
    <name type="synonym">Diphyllobothrium latum</name>
    <dbReference type="NCBI Taxonomy" id="60516"/>
    <lineage>
        <taxon>Eukaryota</taxon>
        <taxon>Metazoa</taxon>
        <taxon>Spiralia</taxon>
        <taxon>Lophotrochozoa</taxon>
        <taxon>Platyhelminthes</taxon>
        <taxon>Cestoda</taxon>
        <taxon>Eucestoda</taxon>
        <taxon>Diphyllobothriidea</taxon>
        <taxon>Diphyllobothriidae</taxon>
        <taxon>Dibothriocephalus</taxon>
    </lineage>
</organism>
<gene>
    <name evidence="1" type="ORF">DILT_LOCUS17123</name>
</gene>
<accession>A0A3P7NMA7</accession>
<dbReference type="EMBL" id="UYRU01089486">
    <property type="protein sequence ID" value="VDN36758.1"/>
    <property type="molecule type" value="Genomic_DNA"/>
</dbReference>
<evidence type="ECO:0000313" key="2">
    <source>
        <dbReference type="Proteomes" id="UP000281553"/>
    </source>
</evidence>
<protein>
    <submittedName>
        <fullName evidence="1">Uncharacterized protein</fullName>
    </submittedName>
</protein>
<keyword evidence="2" id="KW-1185">Reference proteome</keyword>
<name>A0A3P7NMA7_DIBLA</name>
<evidence type="ECO:0000313" key="1">
    <source>
        <dbReference type="EMBL" id="VDN36758.1"/>
    </source>
</evidence>
<proteinExistence type="predicted"/>
<dbReference type="AlphaFoldDB" id="A0A3P7NMA7"/>